<evidence type="ECO:0000259" key="7">
    <source>
        <dbReference type="PROSITE" id="PS51635"/>
    </source>
</evidence>
<organism evidence="8 9">
    <name type="scientific">Entamoeba invadens IP1</name>
    <dbReference type="NCBI Taxonomy" id="370355"/>
    <lineage>
        <taxon>Eukaryota</taxon>
        <taxon>Amoebozoa</taxon>
        <taxon>Evosea</taxon>
        <taxon>Archamoebae</taxon>
        <taxon>Mastigamoebida</taxon>
        <taxon>Entamoebidae</taxon>
        <taxon>Entamoeba</taxon>
    </lineage>
</organism>
<dbReference type="EMBL" id="KB207015">
    <property type="protein sequence ID" value="ELP86134.1"/>
    <property type="molecule type" value="Genomic_DNA"/>
</dbReference>
<keyword evidence="9" id="KW-1185">Reference proteome</keyword>
<dbReference type="PROSITE" id="PS50088">
    <property type="entry name" value="ANK_REPEAT"/>
    <property type="match status" value="1"/>
</dbReference>
<gene>
    <name evidence="8" type="ORF">EIN_327910</name>
</gene>
<dbReference type="GeneID" id="14885064"/>
<evidence type="ECO:0000256" key="1">
    <source>
        <dbReference type="ARBA" id="ARBA00013278"/>
    </source>
</evidence>
<dbReference type="PROSITE" id="PS50297">
    <property type="entry name" value="ANK_REP_REGION"/>
    <property type="match status" value="1"/>
</dbReference>
<dbReference type="Gene3D" id="3.40.1090.10">
    <property type="entry name" value="Cytosolic phospholipase A2 catalytic domain"/>
    <property type="match status" value="1"/>
</dbReference>
<evidence type="ECO:0000313" key="8">
    <source>
        <dbReference type="EMBL" id="ELP86134.1"/>
    </source>
</evidence>
<proteinExistence type="predicted"/>
<dbReference type="OrthoDB" id="1658288at2759"/>
<dbReference type="KEGG" id="eiv:EIN_327910"/>
<evidence type="ECO:0000256" key="3">
    <source>
        <dbReference type="ARBA" id="ARBA00023422"/>
    </source>
</evidence>
<dbReference type="InterPro" id="IPR002110">
    <property type="entry name" value="Ankyrin_rpt"/>
</dbReference>
<dbReference type="PROSITE" id="PS51635">
    <property type="entry name" value="PNPLA"/>
    <property type="match status" value="1"/>
</dbReference>
<dbReference type="InterPro" id="IPR036770">
    <property type="entry name" value="Ankyrin_rpt-contain_sf"/>
</dbReference>
<dbReference type="Pfam" id="PF01734">
    <property type="entry name" value="Patatin"/>
    <property type="match status" value="1"/>
</dbReference>
<evidence type="ECO:0000313" key="9">
    <source>
        <dbReference type="Proteomes" id="UP000014680"/>
    </source>
</evidence>
<dbReference type="VEuPathDB" id="AmoebaDB:EIN_327910"/>
<feature type="repeat" description="ANK" evidence="4">
    <location>
        <begin position="139"/>
        <end position="171"/>
    </location>
</feature>
<dbReference type="PANTHER" id="PTHR24138:SF10">
    <property type="entry name" value="PHOSPHOLIPASE A2"/>
    <property type="match status" value="1"/>
</dbReference>
<feature type="domain" description="PNPLA" evidence="7">
    <location>
        <begin position="336"/>
        <end position="509"/>
    </location>
</feature>
<evidence type="ECO:0000256" key="4">
    <source>
        <dbReference type="PROSITE-ProRule" id="PRU00023"/>
    </source>
</evidence>
<dbReference type="SUPFAM" id="SSF52151">
    <property type="entry name" value="FabD/lysophospholipase-like"/>
    <property type="match status" value="1"/>
</dbReference>
<dbReference type="GO" id="GO:0016042">
    <property type="term" value="P:lipid catabolic process"/>
    <property type="evidence" value="ECO:0007669"/>
    <property type="project" value="UniProtKB-UniRule"/>
</dbReference>
<feature type="active site" description="Nucleophile" evidence="5">
    <location>
        <position position="373"/>
    </location>
</feature>
<dbReference type="SUPFAM" id="SSF48403">
    <property type="entry name" value="Ankyrin repeat"/>
    <property type="match status" value="1"/>
</dbReference>
<dbReference type="InterPro" id="IPR002641">
    <property type="entry name" value="PNPLA_dom"/>
</dbReference>
<dbReference type="CDD" id="cd07213">
    <property type="entry name" value="Pat17_PNPLA8_PNPLA9_like1"/>
    <property type="match status" value="1"/>
</dbReference>
<dbReference type="GO" id="GO:0004623">
    <property type="term" value="F:phospholipase A2 activity"/>
    <property type="evidence" value="ECO:0007669"/>
    <property type="project" value="UniProtKB-EC"/>
</dbReference>
<dbReference type="OMA" id="YMRFDPI"/>
<keyword evidence="2 5" id="KW-0443">Lipid metabolism</keyword>
<protein>
    <recommendedName>
        <fullName evidence="1">phospholipase A2</fullName>
        <ecNumber evidence="1">3.1.1.4</ecNumber>
    </recommendedName>
</protein>
<dbReference type="RefSeq" id="XP_004185480.1">
    <property type="nucleotide sequence ID" value="XM_004185432.1"/>
</dbReference>
<reference evidence="8 9" key="1">
    <citation type="submission" date="2012-10" db="EMBL/GenBank/DDBJ databases">
        <authorList>
            <person name="Zafar N."/>
            <person name="Inman J."/>
            <person name="Hall N."/>
            <person name="Lorenzi H."/>
            <person name="Caler E."/>
        </authorList>
    </citation>
    <scope>NUCLEOTIDE SEQUENCE [LARGE SCALE GENOMIC DNA]</scope>
    <source>
        <strain evidence="8 9">IP1</strain>
    </source>
</reference>
<accession>A0A0A1TXP0</accession>
<dbReference type="AlphaFoldDB" id="A0A0A1TXP0"/>
<dbReference type="InterPro" id="IPR047156">
    <property type="entry name" value="Teg/CotR/CapV-like"/>
</dbReference>
<evidence type="ECO:0000256" key="5">
    <source>
        <dbReference type="PROSITE-ProRule" id="PRU01161"/>
    </source>
</evidence>
<sequence>MSDSLDLLEQNYQDGVSALNSQDVLATLSQDMSFDRLLHIACRNNWKEVVECLLNYAPEKLTVCDNRGYTPLMTAIKSKSVSVIILLLSVGDCRVDLCDNYKNNILHIMAESPMDDLMLLVARRVVDEYPLFVNRKNVVGETPFHKSLEAGNINFSHFLMSHGASLDETTLNGKTIREYALFARNNAQLTLKFVDNLYKEEKTKLDSLKKTLSRDISPLADTEVPQFQKKVVVDSCDERITETSDTNAEDGSTFEAKESTSDDSDQAVVLDVLTKSGRVSQNTSTPVKQVVLKRKETPKTRTRVDEFKEYLRHLEINTKISEGIDSFNRKKKFRIISIDGGGIKCIMQAIIIGRLMDKYPTLLDSVNLYCGVSAASFTATYFAMGYHPKDVAKLMSVMFKHVFEKKSRGFMEALYSNKFLIEAATASFGELKLSDLKRHVLVNAFQFDTGENDPNRCCKACFFNNFIPGYDCKIADACLRSSAAVGYFPPYNGFADGGIFENNPITCAFPLIFGERGLGMDVKNTVCLSISSGRAPNNFIDSKKYTDVGMVQLLPLCVDGFLWSRKSMADEVGKGFLGEKYMRFDPVLPEQYDLDCADHIDRLIELANNIDISEVEDWVLKYWF</sequence>
<comment type="catalytic activity">
    <reaction evidence="3">
        <text>a 1,2-diacyl-sn-glycero-3-phosphocholine + H2O = a 1-acyl-sn-glycero-3-phosphocholine + a fatty acid + H(+)</text>
        <dbReference type="Rhea" id="RHEA:15801"/>
        <dbReference type="ChEBI" id="CHEBI:15377"/>
        <dbReference type="ChEBI" id="CHEBI:15378"/>
        <dbReference type="ChEBI" id="CHEBI:28868"/>
        <dbReference type="ChEBI" id="CHEBI:57643"/>
        <dbReference type="ChEBI" id="CHEBI:58168"/>
        <dbReference type="EC" id="3.1.1.4"/>
    </reaction>
    <physiologicalReaction direction="left-to-right" evidence="3">
        <dbReference type="Rhea" id="RHEA:15802"/>
    </physiologicalReaction>
</comment>
<feature type="region of interest" description="Disordered" evidence="6">
    <location>
        <begin position="241"/>
        <end position="262"/>
    </location>
</feature>
<dbReference type="PANTHER" id="PTHR24138">
    <property type="entry name" value="INTRACELLLAR PHOSPHOLIPASE A FAMILY"/>
    <property type="match status" value="1"/>
</dbReference>
<dbReference type="Gene3D" id="1.25.40.20">
    <property type="entry name" value="Ankyrin repeat-containing domain"/>
    <property type="match status" value="1"/>
</dbReference>
<dbReference type="EC" id="3.1.1.4" evidence="1"/>
<feature type="short sequence motif" description="DGA/G" evidence="5">
    <location>
        <begin position="496"/>
        <end position="498"/>
    </location>
</feature>
<keyword evidence="4" id="KW-0040">ANK repeat</keyword>
<feature type="active site" description="Proton acceptor" evidence="5">
    <location>
        <position position="496"/>
    </location>
</feature>
<name>A0A0A1TXP0_ENTIV</name>
<keyword evidence="5" id="KW-0442">Lipid degradation</keyword>
<evidence type="ECO:0000256" key="6">
    <source>
        <dbReference type="SAM" id="MobiDB-lite"/>
    </source>
</evidence>
<comment type="caution">
    <text evidence="5">Lacks conserved residue(s) required for the propagation of feature annotation.</text>
</comment>
<evidence type="ECO:0000256" key="2">
    <source>
        <dbReference type="ARBA" id="ARBA00023098"/>
    </source>
</evidence>
<dbReference type="Pfam" id="PF12796">
    <property type="entry name" value="Ank_2"/>
    <property type="match status" value="1"/>
</dbReference>
<dbReference type="SMART" id="SM00248">
    <property type="entry name" value="ANK"/>
    <property type="match status" value="3"/>
</dbReference>
<dbReference type="InterPro" id="IPR016035">
    <property type="entry name" value="Acyl_Trfase/lysoPLipase"/>
</dbReference>
<dbReference type="Proteomes" id="UP000014680">
    <property type="component" value="Unassembled WGS sequence"/>
</dbReference>
<keyword evidence="5" id="KW-0378">Hydrolase</keyword>